<feature type="compositionally biased region" description="Polar residues" evidence="1">
    <location>
        <begin position="518"/>
        <end position="530"/>
    </location>
</feature>
<proteinExistence type="predicted"/>
<dbReference type="Gene3D" id="3.40.50.1000">
    <property type="entry name" value="HAD superfamily/HAD-like"/>
    <property type="match status" value="1"/>
</dbReference>
<accession>A0A1K0GDR1</accession>
<evidence type="ECO:0000313" key="4">
    <source>
        <dbReference type="Proteomes" id="UP000179920"/>
    </source>
</evidence>
<dbReference type="Proteomes" id="UP000179920">
    <property type="component" value="Chromosome XXI"/>
</dbReference>
<feature type="region of interest" description="Disordered" evidence="1">
    <location>
        <begin position="554"/>
        <end position="577"/>
    </location>
</feature>
<dbReference type="SUPFAM" id="SSF53720">
    <property type="entry name" value="ALDH-like"/>
    <property type="match status" value="1"/>
</dbReference>
<dbReference type="SUPFAM" id="SSF53223">
    <property type="entry name" value="Aminoacid dehydrogenase-like, N-terminal domain"/>
    <property type="match status" value="1"/>
</dbReference>
<dbReference type="Gene3D" id="3.40.605.10">
    <property type="entry name" value="Aldehyde Dehydrogenase, Chain A, domain 1"/>
    <property type="match status" value="1"/>
</dbReference>
<dbReference type="SUPFAM" id="SSF50630">
    <property type="entry name" value="Acid proteases"/>
    <property type="match status" value="1"/>
</dbReference>
<dbReference type="InterPro" id="IPR021109">
    <property type="entry name" value="Peptidase_aspartic_dom_sf"/>
</dbReference>
<evidence type="ECO:0000256" key="1">
    <source>
        <dbReference type="SAM" id="MobiDB-lite"/>
    </source>
</evidence>
<feature type="region of interest" description="Disordered" evidence="1">
    <location>
        <begin position="503"/>
        <end position="531"/>
    </location>
</feature>
<feature type="region of interest" description="Disordered" evidence="1">
    <location>
        <begin position="16"/>
        <end position="56"/>
    </location>
</feature>
<dbReference type="Pfam" id="PF00026">
    <property type="entry name" value="Asp"/>
    <property type="match status" value="1"/>
</dbReference>
<dbReference type="PANTHER" id="PTHR42861">
    <property type="entry name" value="CALCIUM-TRANSPORTING ATPASE"/>
    <property type="match status" value="1"/>
</dbReference>
<dbReference type="Gene3D" id="1.20.1370.30">
    <property type="match status" value="1"/>
</dbReference>
<protein>
    <recommendedName>
        <fullName evidence="2">Peptidase A1 domain-containing protein</fullName>
    </recommendedName>
</protein>
<dbReference type="InterPro" id="IPR016162">
    <property type="entry name" value="Ald_DH_N"/>
</dbReference>
<evidence type="ECO:0000259" key="2">
    <source>
        <dbReference type="Pfam" id="PF00026"/>
    </source>
</evidence>
<dbReference type="InterPro" id="IPR033121">
    <property type="entry name" value="PEPTIDASE_A1"/>
</dbReference>
<sequence length="1063" mass="117263">MTEDPRYLEVEAAALEEELNAESSEGENKTSDLEEELNSALSEGGNVVQDSKTDEASDVAQMLTTTSKLGVALTPTTREFTFDPTAAADDGLIITGPSFIDAVAAHCRLPTSSSAASHLTRVDVSFNIKIYDEQPLPKPPEGKPIDISEALTTDGDKPNAGDYNCIEDMYNTSKSMTSKALRSAHEAYGNSEMDHHLYTDVATMDKPCIQAIIGGDIKTFVDAKDMDTYARCEPLGVTAAIAPFNFSAMILLWPIPMAWQLLLGYLSASAPAVNNSVIAVSRVSYLTMNLFVKLLDNREGQQDSEVIDVLKIVGKECWIIQISRWLVWQQIECDVWRHNCIKMGIGSIMQMFSLTANTDSMLTWAVDASCKEADCPDLMTKNLYNARKSLTSKVLHSAHEVYGNGKVDLHLYTDIATLDKLTISSETPRPGTRRITTMDMAVAVPPPELRRMILWVFTTKRSLQLHLSAINFITSTLAQHDLLDRPFEWEEAIDALAQGIVDGQSDVDPHSSRGATCGGSQNVDNGQDTGPSDVATAAALKKFYSRLVVASSASNSDSSESDYNNVETPDAEAADQYQKDTDDFALRDFRLLGVVMSIDGQWKLLGLLPMFNPPYSDTAATTAAYEWDPFWQKCLFKAASFGKSSIELYDSTAFVDMAWMLRVLNAARNYQIGFPISYEQYIAADVVFLDKGITTIITLIKKLVEWQSIHDNNLPISKDHKREFKEKIDPADYASDTATIIAKAQSLSTSVKVLTGDAITIAKETHTMLALGTKVYDSGCLISSDGMSGLAIHNFVEAADGSAEAFPERKYQVIEMLQHHDAARSAADVVFLDKGISTIITLIKRLVKRQSTHGNNLPTSEDHNAFLKLQNMYRTRVLQDLARFKQLIGEICKSAGIEGKIADDEVGGFVKHAECLKQIHGRNKKHCLGTQLRSTQMHWFDRRVPRTILILDEVIRSNLIIFITHFANVATIAVAYDNAPHIKVNVFINQDTNFTYECRDQLGLCGPLPPATQSLKAQVLHILHQLHSKAAPLEKHVIPASLPLHLSSGQCFNINCVVIDTPV</sequence>
<name>A0A1K0GDR1_9BASI</name>
<evidence type="ECO:0000313" key="3">
    <source>
        <dbReference type="EMBL" id="SAM86222.1"/>
    </source>
</evidence>
<feature type="domain" description="Peptidase A1" evidence="2">
    <location>
        <begin position="342"/>
        <end position="425"/>
    </location>
</feature>
<dbReference type="Gene3D" id="2.40.70.10">
    <property type="entry name" value="Acid Proteases"/>
    <property type="match status" value="1"/>
</dbReference>
<dbReference type="InterPro" id="IPR016161">
    <property type="entry name" value="Ald_DH/histidinol_DH"/>
</dbReference>
<dbReference type="GO" id="GO:0016491">
    <property type="term" value="F:oxidoreductase activity"/>
    <property type="evidence" value="ECO:0007669"/>
    <property type="project" value="InterPro"/>
</dbReference>
<reference evidence="4" key="1">
    <citation type="submission" date="2016-04" db="EMBL/GenBank/DDBJ databases">
        <authorList>
            <person name="Guldener U."/>
            <person name="Guldener U."/>
        </authorList>
    </citation>
    <scope>NUCLEOTIDE SEQUENCE [LARGE SCALE GENOMIC DNA]</scope>
    <source>
        <strain evidence="4">UB2112</strain>
    </source>
</reference>
<dbReference type="InterPro" id="IPR046346">
    <property type="entry name" value="Aminoacid_DH-like_N_sf"/>
</dbReference>
<dbReference type="EMBL" id="LT558137">
    <property type="protein sequence ID" value="SAM86222.1"/>
    <property type="molecule type" value="Genomic_DNA"/>
</dbReference>
<dbReference type="AlphaFoldDB" id="A0A1K0GDR1"/>
<feature type="compositionally biased region" description="Low complexity" evidence="1">
    <location>
        <begin position="554"/>
        <end position="567"/>
    </location>
</feature>
<gene>
    <name evidence="3" type="ORF">UBRO_20966</name>
</gene>
<dbReference type="InterPro" id="IPR023214">
    <property type="entry name" value="HAD_sf"/>
</dbReference>
<organism evidence="3 4">
    <name type="scientific">Ustilago bromivora</name>
    <dbReference type="NCBI Taxonomy" id="307758"/>
    <lineage>
        <taxon>Eukaryota</taxon>
        <taxon>Fungi</taxon>
        <taxon>Dikarya</taxon>
        <taxon>Basidiomycota</taxon>
        <taxon>Ustilaginomycotina</taxon>
        <taxon>Ustilaginomycetes</taxon>
        <taxon>Ustilaginales</taxon>
        <taxon>Ustilaginaceae</taxon>
        <taxon>Ustilago</taxon>
    </lineage>
</organism>